<dbReference type="GO" id="GO:0005737">
    <property type="term" value="C:cytoplasm"/>
    <property type="evidence" value="ECO:0007669"/>
    <property type="project" value="UniProtKB-SubCell"/>
</dbReference>
<reference evidence="5 6" key="1">
    <citation type="journal article" date="2008" name="Nature">
        <title>Genome analysis of the platypus reveals unique signatures of evolution.</title>
        <authorList>
            <person name="Warren W.C."/>
            <person name="Hillier L.W."/>
            <person name="Marshall Graves J.A."/>
            <person name="Birney E."/>
            <person name="Ponting C.P."/>
            <person name="Grutzner F."/>
            <person name="Belov K."/>
            <person name="Miller W."/>
            <person name="Clarke L."/>
            <person name="Chinwalla A.T."/>
            <person name="Yang S.P."/>
            <person name="Heger A."/>
            <person name="Locke D.P."/>
            <person name="Miethke P."/>
            <person name="Waters P.D."/>
            <person name="Veyrunes F."/>
            <person name="Fulton L."/>
            <person name="Fulton B."/>
            <person name="Graves T."/>
            <person name="Wallis J."/>
            <person name="Puente X.S."/>
            <person name="Lopez-Otin C."/>
            <person name="Ordonez G.R."/>
            <person name="Eichler E.E."/>
            <person name="Chen L."/>
            <person name="Cheng Z."/>
            <person name="Deakin J.E."/>
            <person name="Alsop A."/>
            <person name="Thompson K."/>
            <person name="Kirby P."/>
            <person name="Papenfuss A.T."/>
            <person name="Wakefield M.J."/>
            <person name="Olender T."/>
            <person name="Lancet D."/>
            <person name="Huttley G.A."/>
            <person name="Smit A.F."/>
            <person name="Pask A."/>
            <person name="Temple-Smith P."/>
            <person name="Batzer M.A."/>
            <person name="Walker J.A."/>
            <person name="Konkel M.K."/>
            <person name="Harris R.S."/>
            <person name="Whittington C.M."/>
            <person name="Wong E.S."/>
            <person name="Gemmell N.J."/>
            <person name="Buschiazzo E."/>
            <person name="Vargas Jentzsch I.M."/>
            <person name="Merkel A."/>
            <person name="Schmitz J."/>
            <person name="Zemann A."/>
            <person name="Churakov G."/>
            <person name="Kriegs J.O."/>
            <person name="Brosius J."/>
            <person name="Murchison E.P."/>
            <person name="Sachidanandam R."/>
            <person name="Smith C."/>
            <person name="Hannon G.J."/>
            <person name="Tsend-Ayush E."/>
            <person name="McMillan D."/>
            <person name="Attenborough R."/>
            <person name="Rens W."/>
            <person name="Ferguson-Smith M."/>
            <person name="Lefevre C.M."/>
            <person name="Sharp J.A."/>
            <person name="Nicholas K.R."/>
            <person name="Ray D.A."/>
            <person name="Kube M."/>
            <person name="Reinhardt R."/>
            <person name="Pringle T.H."/>
            <person name="Taylor J."/>
            <person name="Jones R.C."/>
            <person name="Nixon B."/>
            <person name="Dacheux J.L."/>
            <person name="Niwa H."/>
            <person name="Sekita Y."/>
            <person name="Huang X."/>
            <person name="Stark A."/>
            <person name="Kheradpour P."/>
            <person name="Kellis M."/>
            <person name="Flicek P."/>
            <person name="Chen Y."/>
            <person name="Webber C."/>
            <person name="Hardison R."/>
            <person name="Nelson J."/>
            <person name="Hallsworth-Pepin K."/>
            <person name="Delehaunty K."/>
            <person name="Markovic C."/>
            <person name="Minx P."/>
            <person name="Feng Y."/>
            <person name="Kremitzki C."/>
            <person name="Mitreva M."/>
            <person name="Glasscock J."/>
            <person name="Wylie T."/>
            <person name="Wohldmann P."/>
            <person name="Thiru P."/>
            <person name="Nhan M.N."/>
            <person name="Pohl C.S."/>
            <person name="Smith S.M."/>
            <person name="Hou S."/>
            <person name="Nefedov M."/>
            <person name="de Jong P.J."/>
            <person name="Renfree M.B."/>
            <person name="Mardis E.R."/>
            <person name="Wilson R.K."/>
        </authorList>
    </citation>
    <scope>NUCLEOTIDE SEQUENCE [LARGE SCALE GENOMIC DNA]</scope>
    <source>
        <strain evidence="5 6">Glennie</strain>
    </source>
</reference>
<dbReference type="HOGENOM" id="CLU_027471_1_0_1"/>
<dbReference type="InParanoid" id="F6Z996"/>
<dbReference type="STRING" id="9258.ENSOANP00000018559"/>
<dbReference type="GeneTree" id="ENSGT00940000153190"/>
<reference evidence="5" key="2">
    <citation type="submission" date="2025-08" db="UniProtKB">
        <authorList>
            <consortium name="Ensembl"/>
        </authorList>
    </citation>
    <scope>IDENTIFICATION</scope>
    <source>
        <strain evidence="5">Glennie</strain>
    </source>
</reference>
<dbReference type="FunCoup" id="F6Z996">
    <property type="interactions" value="52"/>
</dbReference>
<evidence type="ECO:0000259" key="4">
    <source>
        <dbReference type="Pfam" id="PF17045"/>
    </source>
</evidence>
<comment type="subcellular location">
    <subcellularLocation>
        <location evidence="1">Cytoplasm</location>
    </subcellularLocation>
</comment>
<evidence type="ECO:0000313" key="5">
    <source>
        <dbReference type="Ensembl" id="ENSOANP00000018559.3"/>
    </source>
</evidence>
<dbReference type="Ensembl" id="ENSOANT00000018562.3">
    <property type="protein sequence ID" value="ENSOANP00000018559.3"/>
    <property type="gene ID" value="ENSOANG00000011708.4"/>
</dbReference>
<feature type="domain" description="CEP63/Deup1 N-terminal" evidence="4">
    <location>
        <begin position="38"/>
        <end position="305"/>
    </location>
</feature>
<dbReference type="OMA" id="KLEXKQA"/>
<keyword evidence="3" id="KW-0175">Coiled coil</keyword>
<accession>F6Z996</accession>
<dbReference type="Pfam" id="PF17045">
    <property type="entry name" value="CEP63"/>
    <property type="match status" value="1"/>
</dbReference>
<dbReference type="Proteomes" id="UP000002279">
    <property type="component" value="Chromosome 20"/>
</dbReference>
<dbReference type="PANTHER" id="PTHR18875:SF5">
    <property type="entry name" value="DEUTEROSOME ASSEMBLY PROTEIN 1"/>
    <property type="match status" value="1"/>
</dbReference>
<evidence type="ECO:0000256" key="1">
    <source>
        <dbReference type="ARBA" id="ARBA00004496"/>
    </source>
</evidence>
<reference evidence="5" key="3">
    <citation type="submission" date="2025-09" db="UniProtKB">
        <authorList>
            <consortium name="Ensembl"/>
        </authorList>
    </citation>
    <scope>IDENTIFICATION</scope>
    <source>
        <strain evidence="5">Glennie</strain>
    </source>
</reference>
<evidence type="ECO:0000256" key="2">
    <source>
        <dbReference type="ARBA" id="ARBA00022490"/>
    </source>
</evidence>
<name>F6Z996_ORNAN</name>
<proteinExistence type="predicted"/>
<protein>
    <recommendedName>
        <fullName evidence="4">CEP63/Deup1 N-terminal domain-containing protein</fullName>
    </recommendedName>
</protein>
<keyword evidence="6" id="KW-1185">Reference proteome</keyword>
<dbReference type="InterPro" id="IPR031470">
    <property type="entry name" value="CEP63/Deup1_N"/>
</dbReference>
<keyword evidence="2" id="KW-0963">Cytoplasm</keyword>
<dbReference type="AlphaFoldDB" id="F6Z996"/>
<sequence>MQTFYTARFFPRQIKIPRNMNGAACGDGETRSYSNSPSPCPFELQELMEQIKIMVSNKKLDWDRKMQALEIDLNLRDQEIANAHNCLDKKNQEVGLLQQKLNHLEKHNYDMSQKYQGELHTLKSQFSKLTNSYEKLKLHQDKQDSALREKSLTEETPFGLGNLNRKLEEFKTKSEEWDKQETLYQHYLFSLDAQQKLLSEKCNLFQKQAQRYQTHLTGKKKCLEGASLSNLERFPDEPGASNATAEEDESVIDKLRSTVSEMALSRSKLHDESQKLHQELKIYQTQCKTMKTGLSEVKNDLESEDDVLRGVETERLKLHRESLKAGGYHNIHENQRQVKTWPTGKEN</sequence>
<dbReference type="PANTHER" id="PTHR18875">
    <property type="entry name" value="SARCOMA ANTIGEN NY-SAR-24/CYTOSKELETAL PROTEIN SOJO"/>
    <property type="match status" value="1"/>
</dbReference>
<dbReference type="eggNOG" id="ENOG502QRBJ">
    <property type="taxonomic scope" value="Eukaryota"/>
</dbReference>
<dbReference type="Bgee" id="ENSOANG00000011708">
    <property type="expression patterns" value="Expressed in testis and 5 other cell types or tissues"/>
</dbReference>
<evidence type="ECO:0000256" key="3">
    <source>
        <dbReference type="ARBA" id="ARBA00023054"/>
    </source>
</evidence>
<evidence type="ECO:0000313" key="6">
    <source>
        <dbReference type="Proteomes" id="UP000002279"/>
    </source>
</evidence>
<organism evidence="5 6">
    <name type="scientific">Ornithorhynchus anatinus</name>
    <name type="common">Duckbill platypus</name>
    <dbReference type="NCBI Taxonomy" id="9258"/>
    <lineage>
        <taxon>Eukaryota</taxon>
        <taxon>Metazoa</taxon>
        <taxon>Chordata</taxon>
        <taxon>Craniata</taxon>
        <taxon>Vertebrata</taxon>
        <taxon>Euteleostomi</taxon>
        <taxon>Mammalia</taxon>
        <taxon>Monotremata</taxon>
        <taxon>Ornithorhynchidae</taxon>
        <taxon>Ornithorhynchus</taxon>
    </lineage>
</organism>